<feature type="transmembrane region" description="Helical" evidence="8">
    <location>
        <begin position="39"/>
        <end position="57"/>
    </location>
</feature>
<dbReference type="PATRIC" id="fig|1439726.3.peg.864"/>
<feature type="domain" description="YetF C-terminal" evidence="9">
    <location>
        <begin position="88"/>
        <end position="146"/>
    </location>
</feature>
<feature type="transmembrane region" description="Helical" evidence="8">
    <location>
        <begin position="63"/>
        <end position="81"/>
    </location>
</feature>
<keyword evidence="12" id="KW-1185">Reference proteome</keyword>
<comment type="caution">
    <text evidence="11">The sequence shown here is derived from an EMBL/GenBank/DDBJ whole genome shotgun (WGS) entry which is preliminary data.</text>
</comment>
<gene>
    <name evidence="11" type="ORF">A6302_00825</name>
</gene>
<dbReference type="Pfam" id="PF04239">
    <property type="entry name" value="DUF421"/>
    <property type="match status" value="1"/>
</dbReference>
<protein>
    <recommendedName>
        <fullName evidence="13">DUF421 domain-containing protein</fullName>
    </recommendedName>
</protein>
<dbReference type="InterPro" id="IPR007353">
    <property type="entry name" value="DUF421"/>
</dbReference>
<dbReference type="PANTHER" id="PTHR34582">
    <property type="entry name" value="UPF0702 TRANSMEMBRANE PROTEIN YCAP"/>
    <property type="match status" value="1"/>
</dbReference>
<dbReference type="GO" id="GO:0005886">
    <property type="term" value="C:plasma membrane"/>
    <property type="evidence" value="ECO:0007669"/>
    <property type="project" value="UniProtKB-SubCell"/>
</dbReference>
<organism evidence="11 12">
    <name type="scientific">Methylobrevis pamukkalensis</name>
    <dbReference type="NCBI Taxonomy" id="1439726"/>
    <lineage>
        <taxon>Bacteria</taxon>
        <taxon>Pseudomonadati</taxon>
        <taxon>Pseudomonadota</taxon>
        <taxon>Alphaproteobacteria</taxon>
        <taxon>Hyphomicrobiales</taxon>
        <taxon>Pleomorphomonadaceae</taxon>
        <taxon>Methylobrevis</taxon>
    </lineage>
</organism>
<dbReference type="PANTHER" id="PTHR34582:SF6">
    <property type="entry name" value="UPF0702 TRANSMEMBRANE PROTEIN YCAP"/>
    <property type="match status" value="1"/>
</dbReference>
<evidence type="ECO:0000256" key="2">
    <source>
        <dbReference type="ARBA" id="ARBA00006448"/>
    </source>
</evidence>
<dbReference type="AlphaFoldDB" id="A0A1E3H639"/>
<evidence type="ECO:0000259" key="10">
    <source>
        <dbReference type="Pfam" id="PF20730"/>
    </source>
</evidence>
<proteinExistence type="inferred from homology"/>
<name>A0A1E3H639_9HYPH</name>
<evidence type="ECO:0000256" key="7">
    <source>
        <dbReference type="SAM" id="MobiDB-lite"/>
    </source>
</evidence>
<dbReference type="Gene3D" id="3.30.240.20">
    <property type="entry name" value="bsu07140 like domains"/>
    <property type="match status" value="1"/>
</dbReference>
<evidence type="ECO:0000256" key="6">
    <source>
        <dbReference type="ARBA" id="ARBA00023136"/>
    </source>
</evidence>
<sequence length="251" mass="26546">MFFQDWEGIIRTIIVGLLAYVTLVIFLRISGKRTLAKLNAFDLVVTVALGSTLSAIVLQESVALAEGAAALALLILAQYAVTYTSVRSATFAAAVRSEPTLLARDGLFCEAAMRRERITRPEILSAIRSNGGHDIADVDALILESDAVSACPCADRGAARALASRDATTSVSSRAIARKTPGSRPAALLFVPGAPATVRPARSGRRHQSAVAPETPTRHSWPQCPLPVAAGHERFAGTTGYARPVSARRST</sequence>
<evidence type="ECO:0008006" key="13">
    <source>
        <dbReference type="Google" id="ProtNLM"/>
    </source>
</evidence>
<keyword evidence="3" id="KW-1003">Cell membrane</keyword>
<keyword evidence="4 8" id="KW-0812">Transmembrane</keyword>
<dbReference type="InterPro" id="IPR048454">
    <property type="entry name" value="YetF_N"/>
</dbReference>
<evidence type="ECO:0000256" key="3">
    <source>
        <dbReference type="ARBA" id="ARBA00022475"/>
    </source>
</evidence>
<dbReference type="Proteomes" id="UP000094622">
    <property type="component" value="Unassembled WGS sequence"/>
</dbReference>
<evidence type="ECO:0000313" key="12">
    <source>
        <dbReference type="Proteomes" id="UP000094622"/>
    </source>
</evidence>
<evidence type="ECO:0000256" key="1">
    <source>
        <dbReference type="ARBA" id="ARBA00004651"/>
    </source>
</evidence>
<keyword evidence="5 8" id="KW-1133">Transmembrane helix</keyword>
<reference evidence="11 12" key="1">
    <citation type="submission" date="2016-07" db="EMBL/GenBank/DDBJ databases">
        <title>Draft Genome Sequence of Methylobrevis pamukkalensis PK2.</title>
        <authorList>
            <person name="Vasilenko O.V."/>
            <person name="Doronina N.V."/>
            <person name="Shmareva M.N."/>
            <person name="Tarlachkov S.V."/>
            <person name="Mustakhimov I."/>
            <person name="Trotsenko Y.A."/>
        </authorList>
    </citation>
    <scope>NUCLEOTIDE SEQUENCE [LARGE SCALE GENOMIC DNA]</scope>
    <source>
        <strain evidence="11 12">PK2</strain>
    </source>
</reference>
<evidence type="ECO:0000256" key="8">
    <source>
        <dbReference type="SAM" id="Phobius"/>
    </source>
</evidence>
<evidence type="ECO:0000256" key="4">
    <source>
        <dbReference type="ARBA" id="ARBA00022692"/>
    </source>
</evidence>
<evidence type="ECO:0000259" key="9">
    <source>
        <dbReference type="Pfam" id="PF04239"/>
    </source>
</evidence>
<comment type="similarity">
    <text evidence="2">Belongs to the UPF0702 family.</text>
</comment>
<feature type="region of interest" description="Disordered" evidence="7">
    <location>
        <begin position="197"/>
        <end position="222"/>
    </location>
</feature>
<evidence type="ECO:0000256" key="5">
    <source>
        <dbReference type="ARBA" id="ARBA00022989"/>
    </source>
</evidence>
<evidence type="ECO:0000313" key="11">
    <source>
        <dbReference type="EMBL" id="ODN71787.1"/>
    </source>
</evidence>
<comment type="subcellular location">
    <subcellularLocation>
        <location evidence="1">Cell membrane</location>
        <topology evidence="1">Multi-pass membrane protein</topology>
    </subcellularLocation>
</comment>
<dbReference type="InterPro" id="IPR023090">
    <property type="entry name" value="UPF0702_alpha/beta_dom_sf"/>
</dbReference>
<dbReference type="Pfam" id="PF20730">
    <property type="entry name" value="YetF_N"/>
    <property type="match status" value="1"/>
</dbReference>
<dbReference type="EMBL" id="MCRJ01000013">
    <property type="protein sequence ID" value="ODN71787.1"/>
    <property type="molecule type" value="Genomic_DNA"/>
</dbReference>
<accession>A0A1E3H639</accession>
<feature type="domain" description="YetF-like N-terminal transmembrane" evidence="10">
    <location>
        <begin position="17"/>
        <end position="83"/>
    </location>
</feature>
<keyword evidence="6 8" id="KW-0472">Membrane</keyword>
<feature type="transmembrane region" description="Helical" evidence="8">
    <location>
        <begin position="6"/>
        <end position="27"/>
    </location>
</feature>